<proteinExistence type="predicted"/>
<dbReference type="AlphaFoldDB" id="A0A202B7V0"/>
<protein>
    <submittedName>
        <fullName evidence="1">Uncharacterized protein</fullName>
    </submittedName>
</protein>
<name>A0A202B7V0_CHRVL</name>
<evidence type="ECO:0000313" key="1">
    <source>
        <dbReference type="EMBL" id="OVE47509.1"/>
    </source>
</evidence>
<gene>
    <name evidence="1" type="ORF">CBW21_14620</name>
</gene>
<dbReference type="EMBL" id="NHOO01000011">
    <property type="protein sequence ID" value="OVE47509.1"/>
    <property type="molecule type" value="Genomic_DNA"/>
</dbReference>
<organism evidence="1 2">
    <name type="scientific">Chromobacterium violaceum</name>
    <dbReference type="NCBI Taxonomy" id="536"/>
    <lineage>
        <taxon>Bacteria</taxon>
        <taxon>Pseudomonadati</taxon>
        <taxon>Pseudomonadota</taxon>
        <taxon>Betaproteobacteria</taxon>
        <taxon>Neisseriales</taxon>
        <taxon>Chromobacteriaceae</taxon>
        <taxon>Chromobacterium</taxon>
    </lineage>
</organism>
<reference evidence="1 2" key="1">
    <citation type="submission" date="2017-05" db="EMBL/GenBank/DDBJ databases">
        <title>Chromobacterium violaceum GHPS1 isolated from Hydrocarbon polluted soil in French Guiana display an awesome secondary metabolite arsenal and a battery of drug and heavy-metal-resistance and detoxification of xenobiotics proteins.</title>
        <authorList>
            <person name="Belbahri L."/>
        </authorList>
    </citation>
    <scope>NUCLEOTIDE SEQUENCE [LARGE SCALE GENOMIC DNA]</scope>
    <source>
        <strain evidence="1 2">GHPS1</strain>
    </source>
</reference>
<comment type="caution">
    <text evidence="1">The sequence shown here is derived from an EMBL/GenBank/DDBJ whole genome shotgun (WGS) entry which is preliminary data.</text>
</comment>
<dbReference type="Proteomes" id="UP000196342">
    <property type="component" value="Unassembled WGS sequence"/>
</dbReference>
<evidence type="ECO:0000313" key="2">
    <source>
        <dbReference type="Proteomes" id="UP000196342"/>
    </source>
</evidence>
<accession>A0A202B7V0</accession>
<sequence>MCDHFLGEIGGPGSPKEQKQLVNKANHYCDIAKRQFKKVDAKYKADKDVQAILEDYRDELAD</sequence>
<keyword evidence="2" id="KW-1185">Reference proteome</keyword>